<gene>
    <name evidence="1" type="ORF">ILYODFUR_021924</name>
</gene>
<keyword evidence="2" id="KW-1185">Reference proteome</keyword>
<dbReference type="Proteomes" id="UP001482620">
    <property type="component" value="Unassembled WGS sequence"/>
</dbReference>
<dbReference type="EMBL" id="JAHRIQ010095063">
    <property type="protein sequence ID" value="MEQ2252461.1"/>
    <property type="molecule type" value="Genomic_DNA"/>
</dbReference>
<feature type="non-terminal residue" evidence="1">
    <location>
        <position position="109"/>
    </location>
</feature>
<accession>A0ABV0V5T1</accession>
<reference evidence="1 2" key="1">
    <citation type="submission" date="2021-06" db="EMBL/GenBank/DDBJ databases">
        <authorList>
            <person name="Palmer J.M."/>
        </authorList>
    </citation>
    <scope>NUCLEOTIDE SEQUENCE [LARGE SCALE GENOMIC DNA]</scope>
    <source>
        <strain evidence="2">if_2019</strain>
        <tissue evidence="1">Muscle</tissue>
    </source>
</reference>
<evidence type="ECO:0000313" key="1">
    <source>
        <dbReference type="EMBL" id="MEQ2252461.1"/>
    </source>
</evidence>
<proteinExistence type="predicted"/>
<name>A0ABV0V5T1_9TELE</name>
<evidence type="ECO:0000313" key="2">
    <source>
        <dbReference type="Proteomes" id="UP001482620"/>
    </source>
</evidence>
<protein>
    <submittedName>
        <fullName evidence="1">Uncharacterized protein</fullName>
    </submittedName>
</protein>
<organism evidence="1 2">
    <name type="scientific">Ilyodon furcidens</name>
    <name type="common">goldbreast splitfin</name>
    <dbReference type="NCBI Taxonomy" id="33524"/>
    <lineage>
        <taxon>Eukaryota</taxon>
        <taxon>Metazoa</taxon>
        <taxon>Chordata</taxon>
        <taxon>Craniata</taxon>
        <taxon>Vertebrata</taxon>
        <taxon>Euteleostomi</taxon>
        <taxon>Actinopterygii</taxon>
        <taxon>Neopterygii</taxon>
        <taxon>Teleostei</taxon>
        <taxon>Neoteleostei</taxon>
        <taxon>Acanthomorphata</taxon>
        <taxon>Ovalentaria</taxon>
        <taxon>Atherinomorphae</taxon>
        <taxon>Cyprinodontiformes</taxon>
        <taxon>Goodeidae</taxon>
        <taxon>Ilyodon</taxon>
    </lineage>
</organism>
<sequence>MCWMESVHVGLTGVQVMTERACSRAELGTDQSFWQPAVLLVCVCRVYRNGVSISQPAKLSMSHSLKDGVNQFKMVGLPPPFSHRTSIFFGSFILFLSMPPIWGLRCSFL</sequence>
<comment type="caution">
    <text evidence="1">The sequence shown here is derived from an EMBL/GenBank/DDBJ whole genome shotgun (WGS) entry which is preliminary data.</text>
</comment>